<accession>A0ABY5PHV0</accession>
<name>A0ABY5PHV0_9ACTN</name>
<evidence type="ECO:0000259" key="7">
    <source>
        <dbReference type="Pfam" id="PF00294"/>
    </source>
</evidence>
<keyword evidence="4 8" id="KW-0418">Kinase</keyword>
<sequence>MGDVTILGPHPLLSVTIERHPDGADEIHLHPAGQGVWVARMAAALGAHPVLCGYLGGETGAILGPLIDALPCERRMIASATDSGSYVYDRRSGERDPIAHALSPPPGRHEIDDLVAATVASALQTRLLVLCNPYPGDALGPEVYERIAADAHAHGVRVLADLSSPRLDGALRGGVDLVKINDWELAGFVTGPVGEDDELAAAVGRIREHGVETVVITRGELPAAVFGGDEQWTLTAPSFDHGFREGCGDSMMGATAAILAAGGDWREALTIGAAAGAVNFLHRGLGTGDADAIRELASSVQLVRTAG</sequence>
<keyword evidence="2 6" id="KW-0808">Transferase</keyword>
<evidence type="ECO:0000313" key="9">
    <source>
        <dbReference type="Proteomes" id="UP001058860"/>
    </source>
</evidence>
<organism evidence="8 9">
    <name type="scientific">Svornostia abyssi</name>
    <dbReference type="NCBI Taxonomy" id="2898438"/>
    <lineage>
        <taxon>Bacteria</taxon>
        <taxon>Bacillati</taxon>
        <taxon>Actinomycetota</taxon>
        <taxon>Thermoleophilia</taxon>
        <taxon>Solirubrobacterales</taxon>
        <taxon>Baekduiaceae</taxon>
        <taxon>Svornostia</taxon>
    </lineage>
</organism>
<dbReference type="Pfam" id="PF00294">
    <property type="entry name" value="PfkB"/>
    <property type="match status" value="1"/>
</dbReference>
<dbReference type="Gene3D" id="3.40.1190.20">
    <property type="match status" value="1"/>
</dbReference>
<comment type="similarity">
    <text evidence="1">Belongs to the carbohydrate kinase PfkB family.</text>
</comment>
<reference evidence="9" key="1">
    <citation type="submission" date="2021-11" db="EMBL/GenBank/DDBJ databases">
        <title>Cultivation dependent microbiological survey of springs from the worlds oldest radium mine currently devoted to the extraction of radon-saturated water.</title>
        <authorList>
            <person name="Kapinusova G."/>
            <person name="Smrhova T."/>
            <person name="Strejcek M."/>
            <person name="Suman J."/>
            <person name="Jani K."/>
            <person name="Pajer P."/>
            <person name="Uhlik O."/>
        </authorList>
    </citation>
    <scope>NUCLEOTIDE SEQUENCE [LARGE SCALE GENOMIC DNA]</scope>
    <source>
        <strain evidence="9">J379</strain>
    </source>
</reference>
<evidence type="ECO:0000256" key="6">
    <source>
        <dbReference type="PIRNR" id="PIRNR000535"/>
    </source>
</evidence>
<dbReference type="GO" id="GO:0016301">
    <property type="term" value="F:kinase activity"/>
    <property type="evidence" value="ECO:0007669"/>
    <property type="project" value="UniProtKB-KW"/>
</dbReference>
<dbReference type="PANTHER" id="PTHR46566">
    <property type="entry name" value="1-PHOSPHOFRUCTOKINASE-RELATED"/>
    <property type="match status" value="1"/>
</dbReference>
<dbReference type="InterPro" id="IPR011611">
    <property type="entry name" value="PfkB_dom"/>
</dbReference>
<keyword evidence="9" id="KW-1185">Reference proteome</keyword>
<keyword evidence="5" id="KW-0067">ATP-binding</keyword>
<dbReference type="RefSeq" id="WP_353864751.1">
    <property type="nucleotide sequence ID" value="NZ_CP088295.1"/>
</dbReference>
<protein>
    <submittedName>
        <fullName evidence="8">PfkB family carbohydrate kinase</fullName>
    </submittedName>
</protein>
<dbReference type="EMBL" id="CP088295">
    <property type="protein sequence ID" value="UUY04259.1"/>
    <property type="molecule type" value="Genomic_DNA"/>
</dbReference>
<gene>
    <name evidence="8" type="ORF">LRS13_01645</name>
</gene>
<evidence type="ECO:0000256" key="4">
    <source>
        <dbReference type="ARBA" id="ARBA00022777"/>
    </source>
</evidence>
<dbReference type="PANTHER" id="PTHR46566:SF2">
    <property type="entry name" value="ATP-DEPENDENT 6-PHOSPHOFRUCTOKINASE ISOZYME 2"/>
    <property type="match status" value="1"/>
</dbReference>
<feature type="domain" description="Carbohydrate kinase PfkB" evidence="7">
    <location>
        <begin position="24"/>
        <end position="287"/>
    </location>
</feature>
<evidence type="ECO:0000256" key="1">
    <source>
        <dbReference type="ARBA" id="ARBA00010688"/>
    </source>
</evidence>
<proteinExistence type="inferred from homology"/>
<evidence type="ECO:0000313" key="8">
    <source>
        <dbReference type="EMBL" id="UUY04259.1"/>
    </source>
</evidence>
<dbReference type="PIRSF" id="PIRSF000535">
    <property type="entry name" value="1PFK/6PFK/LacC"/>
    <property type="match status" value="1"/>
</dbReference>
<evidence type="ECO:0000256" key="3">
    <source>
        <dbReference type="ARBA" id="ARBA00022741"/>
    </source>
</evidence>
<evidence type="ECO:0000256" key="2">
    <source>
        <dbReference type="ARBA" id="ARBA00022679"/>
    </source>
</evidence>
<evidence type="ECO:0000256" key="5">
    <source>
        <dbReference type="ARBA" id="ARBA00022840"/>
    </source>
</evidence>
<keyword evidence="3" id="KW-0547">Nucleotide-binding</keyword>
<dbReference type="SUPFAM" id="SSF53613">
    <property type="entry name" value="Ribokinase-like"/>
    <property type="match status" value="1"/>
</dbReference>
<dbReference type="InterPro" id="IPR029056">
    <property type="entry name" value="Ribokinase-like"/>
</dbReference>
<dbReference type="Proteomes" id="UP001058860">
    <property type="component" value="Chromosome"/>
</dbReference>
<dbReference type="InterPro" id="IPR017583">
    <property type="entry name" value="Tagatose/fructose_Pkinase"/>
</dbReference>